<evidence type="ECO:0000256" key="3">
    <source>
        <dbReference type="ARBA" id="ARBA00023125"/>
    </source>
</evidence>
<dbReference type="InterPro" id="IPR011006">
    <property type="entry name" value="CheY-like_superfamily"/>
</dbReference>
<evidence type="ECO:0000313" key="9">
    <source>
        <dbReference type="Proteomes" id="UP000636458"/>
    </source>
</evidence>
<dbReference type="CDD" id="cd17535">
    <property type="entry name" value="REC_NarL-like"/>
    <property type="match status" value="1"/>
</dbReference>
<dbReference type="PANTHER" id="PTHR43214:SF24">
    <property type="entry name" value="TRANSCRIPTIONAL REGULATORY PROTEIN NARL-RELATED"/>
    <property type="match status" value="1"/>
</dbReference>
<protein>
    <submittedName>
        <fullName evidence="8">Response regulator transcription factor</fullName>
    </submittedName>
</protein>
<keyword evidence="9" id="KW-1185">Reference proteome</keyword>
<dbReference type="RefSeq" id="WP_200557034.1">
    <property type="nucleotide sequence ID" value="NZ_JAEPES010000005.1"/>
</dbReference>
<dbReference type="GO" id="GO:0003677">
    <property type="term" value="F:DNA binding"/>
    <property type="evidence" value="ECO:0007669"/>
    <property type="project" value="UniProtKB-KW"/>
</dbReference>
<organism evidence="8 9">
    <name type="scientific">Lacisediminihabitans changchengi</name>
    <dbReference type="NCBI Taxonomy" id="2787634"/>
    <lineage>
        <taxon>Bacteria</taxon>
        <taxon>Bacillati</taxon>
        <taxon>Actinomycetota</taxon>
        <taxon>Actinomycetes</taxon>
        <taxon>Micrococcales</taxon>
        <taxon>Microbacteriaceae</taxon>
        <taxon>Lacisediminihabitans</taxon>
    </lineage>
</organism>
<dbReference type="GO" id="GO:0006355">
    <property type="term" value="P:regulation of DNA-templated transcription"/>
    <property type="evidence" value="ECO:0007669"/>
    <property type="project" value="InterPro"/>
</dbReference>
<dbReference type="PROSITE" id="PS50043">
    <property type="entry name" value="HTH_LUXR_2"/>
    <property type="match status" value="1"/>
</dbReference>
<sequence length="226" mass="24679">MSRLSEPTAGVTRVMLIDDDVLLREGLSSLIGAAGFEVVAQASDASQLDQLIRQAKPDLLVIDIRMPPTHTIEGIEAAKRIRSTLPSLAILVLSSHVEVDHAIDLLNSGPGIGYLLKQRISKLDDFLSSLRRVSAGESVIDPALVSELLLAQRSTNPLDRLTPRECEVLSLMAEGRSNLGIGQELHMTEGTVEKHVHRIFDKLGLGAETNINHRRVLAVIKYLDMV</sequence>
<dbReference type="AlphaFoldDB" id="A0A934SNI0"/>
<name>A0A934SNI0_9MICO</name>
<dbReference type="Proteomes" id="UP000636458">
    <property type="component" value="Unassembled WGS sequence"/>
</dbReference>
<dbReference type="InterPro" id="IPR001789">
    <property type="entry name" value="Sig_transdc_resp-reg_receiver"/>
</dbReference>
<dbReference type="InterPro" id="IPR000792">
    <property type="entry name" value="Tscrpt_reg_LuxR_C"/>
</dbReference>
<dbReference type="PROSITE" id="PS00622">
    <property type="entry name" value="HTH_LUXR_1"/>
    <property type="match status" value="1"/>
</dbReference>
<keyword evidence="1 5" id="KW-0597">Phosphoprotein</keyword>
<accession>A0A934SNI0</accession>
<dbReference type="GO" id="GO:0000160">
    <property type="term" value="P:phosphorelay signal transduction system"/>
    <property type="evidence" value="ECO:0007669"/>
    <property type="project" value="InterPro"/>
</dbReference>
<dbReference type="CDD" id="cd06170">
    <property type="entry name" value="LuxR_C_like"/>
    <property type="match status" value="1"/>
</dbReference>
<evidence type="ECO:0000256" key="1">
    <source>
        <dbReference type="ARBA" id="ARBA00022553"/>
    </source>
</evidence>
<dbReference type="PRINTS" id="PR00038">
    <property type="entry name" value="HTHLUXR"/>
</dbReference>
<feature type="domain" description="Response regulatory" evidence="7">
    <location>
        <begin position="13"/>
        <end position="132"/>
    </location>
</feature>
<dbReference type="SMART" id="SM00421">
    <property type="entry name" value="HTH_LUXR"/>
    <property type="match status" value="1"/>
</dbReference>
<dbReference type="InterPro" id="IPR058245">
    <property type="entry name" value="NreC/VraR/RcsB-like_REC"/>
</dbReference>
<dbReference type="PROSITE" id="PS50110">
    <property type="entry name" value="RESPONSE_REGULATORY"/>
    <property type="match status" value="1"/>
</dbReference>
<evidence type="ECO:0000259" key="6">
    <source>
        <dbReference type="PROSITE" id="PS50043"/>
    </source>
</evidence>
<dbReference type="SUPFAM" id="SSF52172">
    <property type="entry name" value="CheY-like"/>
    <property type="match status" value="1"/>
</dbReference>
<dbReference type="InterPro" id="IPR039420">
    <property type="entry name" value="WalR-like"/>
</dbReference>
<comment type="caution">
    <text evidence="8">The sequence shown here is derived from an EMBL/GenBank/DDBJ whole genome shotgun (WGS) entry which is preliminary data.</text>
</comment>
<feature type="domain" description="HTH luxR-type" evidence="6">
    <location>
        <begin position="154"/>
        <end position="226"/>
    </location>
</feature>
<dbReference type="SUPFAM" id="SSF46894">
    <property type="entry name" value="C-terminal effector domain of the bipartite response regulators"/>
    <property type="match status" value="1"/>
</dbReference>
<evidence type="ECO:0000256" key="2">
    <source>
        <dbReference type="ARBA" id="ARBA00023015"/>
    </source>
</evidence>
<evidence type="ECO:0000256" key="4">
    <source>
        <dbReference type="ARBA" id="ARBA00023163"/>
    </source>
</evidence>
<dbReference type="PANTHER" id="PTHR43214">
    <property type="entry name" value="TWO-COMPONENT RESPONSE REGULATOR"/>
    <property type="match status" value="1"/>
</dbReference>
<evidence type="ECO:0000313" key="8">
    <source>
        <dbReference type="EMBL" id="MBK4348793.1"/>
    </source>
</evidence>
<keyword evidence="2" id="KW-0805">Transcription regulation</keyword>
<dbReference type="SMART" id="SM00448">
    <property type="entry name" value="REC"/>
    <property type="match status" value="1"/>
</dbReference>
<feature type="modified residue" description="4-aspartylphosphate" evidence="5">
    <location>
        <position position="63"/>
    </location>
</feature>
<evidence type="ECO:0000259" key="7">
    <source>
        <dbReference type="PROSITE" id="PS50110"/>
    </source>
</evidence>
<evidence type="ECO:0000256" key="5">
    <source>
        <dbReference type="PROSITE-ProRule" id="PRU00169"/>
    </source>
</evidence>
<dbReference type="Pfam" id="PF00072">
    <property type="entry name" value="Response_reg"/>
    <property type="match status" value="1"/>
</dbReference>
<dbReference type="Pfam" id="PF00196">
    <property type="entry name" value="GerE"/>
    <property type="match status" value="1"/>
</dbReference>
<keyword evidence="3" id="KW-0238">DNA-binding</keyword>
<reference evidence="8" key="1">
    <citation type="submission" date="2021-01" db="EMBL/GenBank/DDBJ databases">
        <title>Lacisediminihabitans sp. nov. strain G11-30, isolated from Antarctic Soil.</title>
        <authorList>
            <person name="Li J."/>
        </authorList>
    </citation>
    <scope>NUCLEOTIDE SEQUENCE</scope>
    <source>
        <strain evidence="8">G11-30</strain>
    </source>
</reference>
<proteinExistence type="predicted"/>
<gene>
    <name evidence="8" type="ORF">IV501_14225</name>
</gene>
<dbReference type="EMBL" id="JAEPES010000005">
    <property type="protein sequence ID" value="MBK4348793.1"/>
    <property type="molecule type" value="Genomic_DNA"/>
</dbReference>
<keyword evidence="4" id="KW-0804">Transcription</keyword>
<dbReference type="InterPro" id="IPR016032">
    <property type="entry name" value="Sig_transdc_resp-reg_C-effctor"/>
</dbReference>
<dbReference type="Gene3D" id="3.40.50.2300">
    <property type="match status" value="1"/>
</dbReference>